<feature type="signal peptide" evidence="2">
    <location>
        <begin position="1"/>
        <end position="22"/>
    </location>
</feature>
<organism evidence="4 5">
    <name type="scientific">Oikopleura dioica</name>
    <name type="common">Tunicate</name>
    <dbReference type="NCBI Taxonomy" id="34765"/>
    <lineage>
        <taxon>Eukaryota</taxon>
        <taxon>Metazoa</taxon>
        <taxon>Chordata</taxon>
        <taxon>Tunicata</taxon>
        <taxon>Appendicularia</taxon>
        <taxon>Copelata</taxon>
        <taxon>Oikopleuridae</taxon>
        <taxon>Oikopleura</taxon>
    </lineage>
</organism>
<dbReference type="InterPro" id="IPR043504">
    <property type="entry name" value="Peptidase_S1_PA_chymotrypsin"/>
</dbReference>
<keyword evidence="5" id="KW-1185">Reference proteome</keyword>
<proteinExistence type="predicted"/>
<dbReference type="PROSITE" id="PS50240">
    <property type="entry name" value="TRYPSIN_DOM"/>
    <property type="match status" value="1"/>
</dbReference>
<reference evidence="4 5" key="1">
    <citation type="submission" date="2021-04" db="EMBL/GenBank/DDBJ databases">
        <authorList>
            <person name="Bliznina A."/>
        </authorList>
    </citation>
    <scope>NUCLEOTIDE SEQUENCE [LARGE SCALE GENOMIC DNA]</scope>
</reference>
<protein>
    <submittedName>
        <fullName evidence="4">Oidioi.mRNA.OKI2018_I69.PAR.g11646.t2.cds</fullName>
    </submittedName>
</protein>
<dbReference type="InterPro" id="IPR001254">
    <property type="entry name" value="Trypsin_dom"/>
</dbReference>
<evidence type="ECO:0000313" key="4">
    <source>
        <dbReference type="EMBL" id="CAG5087846.1"/>
    </source>
</evidence>
<evidence type="ECO:0000259" key="3">
    <source>
        <dbReference type="PROSITE" id="PS50240"/>
    </source>
</evidence>
<dbReference type="Gene3D" id="2.40.10.10">
    <property type="entry name" value="Trypsin-like serine proteases"/>
    <property type="match status" value="1"/>
</dbReference>
<evidence type="ECO:0000313" key="5">
    <source>
        <dbReference type="Proteomes" id="UP001158576"/>
    </source>
</evidence>
<dbReference type="PROSITE" id="PS00134">
    <property type="entry name" value="TRYPSIN_HIS"/>
    <property type="match status" value="1"/>
</dbReference>
<evidence type="ECO:0000256" key="1">
    <source>
        <dbReference type="ARBA" id="ARBA00023157"/>
    </source>
</evidence>
<dbReference type="Pfam" id="PF00089">
    <property type="entry name" value="Trypsin"/>
    <property type="match status" value="1"/>
</dbReference>
<dbReference type="PANTHER" id="PTHR24252:SF7">
    <property type="entry name" value="HYALIN"/>
    <property type="match status" value="1"/>
</dbReference>
<name>A0ABN7RZL7_OIKDI</name>
<dbReference type="Proteomes" id="UP001158576">
    <property type="component" value="Chromosome PAR"/>
</dbReference>
<evidence type="ECO:0000256" key="2">
    <source>
        <dbReference type="SAM" id="SignalP"/>
    </source>
</evidence>
<keyword evidence="1" id="KW-1015">Disulfide bond</keyword>
<sequence length="184" mass="20020">MRLFKTFNVLLLHNAAARMSAAESSDDGLRGLLDVGLTCEANQDTRSAHRIVGGTEAQPASWPWIVRFPMMGCAGSIIGPRTVVTAAHCCFTTSLGIYDFVAGKHSRLDNLNADPFTRRYRASAVKKHPSYTSSTFESDICLFACHPHPWKSAKRTVMSLVGAEQAGMDSRLPSSLRSLSLSTT</sequence>
<dbReference type="EMBL" id="OU015568">
    <property type="protein sequence ID" value="CAG5087846.1"/>
    <property type="molecule type" value="Genomic_DNA"/>
</dbReference>
<feature type="chain" id="PRO_5047360312" evidence="2">
    <location>
        <begin position="23"/>
        <end position="184"/>
    </location>
</feature>
<dbReference type="SUPFAM" id="SSF50494">
    <property type="entry name" value="Trypsin-like serine proteases"/>
    <property type="match status" value="1"/>
</dbReference>
<dbReference type="PANTHER" id="PTHR24252">
    <property type="entry name" value="ACROSIN-RELATED"/>
    <property type="match status" value="1"/>
</dbReference>
<gene>
    <name evidence="4" type="ORF">OKIOD_LOCUS3204</name>
</gene>
<feature type="domain" description="Peptidase S1" evidence="3">
    <location>
        <begin position="51"/>
        <end position="184"/>
    </location>
</feature>
<keyword evidence="2" id="KW-0732">Signal</keyword>
<dbReference type="InterPro" id="IPR018114">
    <property type="entry name" value="TRYPSIN_HIS"/>
</dbReference>
<accession>A0ABN7RZL7</accession>
<dbReference type="InterPro" id="IPR009003">
    <property type="entry name" value="Peptidase_S1_PA"/>
</dbReference>